<evidence type="ECO:0000313" key="2">
    <source>
        <dbReference type="EnsemblPlants" id="cds.evm.model.07.1297"/>
    </source>
</evidence>
<dbReference type="Gramene" id="evm.model.07.1297">
    <property type="protein sequence ID" value="cds.evm.model.07.1297"/>
    <property type="gene ID" value="evm.TU.07.1297"/>
</dbReference>
<organism evidence="2 3">
    <name type="scientific">Cannabis sativa</name>
    <name type="common">Hemp</name>
    <name type="synonym">Marijuana</name>
    <dbReference type="NCBI Taxonomy" id="3483"/>
    <lineage>
        <taxon>Eukaryota</taxon>
        <taxon>Viridiplantae</taxon>
        <taxon>Streptophyta</taxon>
        <taxon>Embryophyta</taxon>
        <taxon>Tracheophyta</taxon>
        <taxon>Spermatophyta</taxon>
        <taxon>Magnoliopsida</taxon>
        <taxon>eudicotyledons</taxon>
        <taxon>Gunneridae</taxon>
        <taxon>Pentapetalae</taxon>
        <taxon>rosids</taxon>
        <taxon>fabids</taxon>
        <taxon>Rosales</taxon>
        <taxon>Cannabaceae</taxon>
        <taxon>Cannabis</taxon>
    </lineage>
</organism>
<feature type="compositionally biased region" description="Acidic residues" evidence="1">
    <location>
        <begin position="1"/>
        <end position="10"/>
    </location>
</feature>
<sequence length="273" mass="30682">MPPMPEDEGQVQDCESSSSQSRERPPIKFMTLHDVLQENEALRVQLAESLRRNKELEELAQRLRDQSPPPRDPSPPRRRGALHGDGHGALAHHGGTHNQANDALRNTNLSIPNIGVRTRHTHATHAPLYGDVPHGNMEYNNLLRGEMGVHAKNDVNHTLGNQNCATDGSDDLSPRPPHVSRNIGLDVEEKGDNPHRERQQPTQEVCILEQRSRKELRTIDKFMKRAQKCINIEEARIVNNLRLQSLHPTEATLVLPKLANATMVANSLNNNKR</sequence>
<dbReference type="Proteomes" id="UP000596661">
    <property type="component" value="Chromosome 7"/>
</dbReference>
<dbReference type="AlphaFoldDB" id="A0A803Q237"/>
<dbReference type="EnsemblPlants" id="evm.model.07.1297">
    <property type="protein sequence ID" value="cds.evm.model.07.1297"/>
    <property type="gene ID" value="evm.TU.07.1297"/>
</dbReference>
<keyword evidence="3" id="KW-1185">Reference proteome</keyword>
<feature type="region of interest" description="Disordered" evidence="1">
    <location>
        <begin position="1"/>
        <end position="27"/>
    </location>
</feature>
<protein>
    <submittedName>
        <fullName evidence="2">Uncharacterized protein</fullName>
    </submittedName>
</protein>
<evidence type="ECO:0000313" key="3">
    <source>
        <dbReference type="Proteomes" id="UP000596661"/>
    </source>
</evidence>
<reference evidence="2" key="1">
    <citation type="submission" date="2018-11" db="EMBL/GenBank/DDBJ databases">
        <authorList>
            <person name="Grassa J C."/>
        </authorList>
    </citation>
    <scope>NUCLEOTIDE SEQUENCE [LARGE SCALE GENOMIC DNA]</scope>
</reference>
<proteinExistence type="predicted"/>
<reference evidence="2" key="2">
    <citation type="submission" date="2021-03" db="UniProtKB">
        <authorList>
            <consortium name="EnsemblPlants"/>
        </authorList>
    </citation>
    <scope>IDENTIFICATION</scope>
</reference>
<evidence type="ECO:0000256" key="1">
    <source>
        <dbReference type="SAM" id="MobiDB-lite"/>
    </source>
</evidence>
<feature type="region of interest" description="Disordered" evidence="1">
    <location>
        <begin position="166"/>
        <end position="202"/>
    </location>
</feature>
<feature type="region of interest" description="Disordered" evidence="1">
    <location>
        <begin position="60"/>
        <end position="102"/>
    </location>
</feature>
<accession>A0A803Q237</accession>
<feature type="compositionally biased region" description="Basic and acidic residues" evidence="1">
    <location>
        <begin position="187"/>
        <end position="199"/>
    </location>
</feature>
<name>A0A803Q237_CANSA</name>
<dbReference type="EMBL" id="UZAU01000661">
    <property type="status" value="NOT_ANNOTATED_CDS"/>
    <property type="molecule type" value="Genomic_DNA"/>
</dbReference>